<dbReference type="InterPro" id="IPR029033">
    <property type="entry name" value="His_PPase_superfam"/>
</dbReference>
<gene>
    <name evidence="1" type="ORF">C6Y53_08605</name>
</gene>
<dbReference type="SUPFAM" id="SSF53254">
    <property type="entry name" value="Phosphoglycerate mutase-like"/>
    <property type="match status" value="1"/>
</dbReference>
<evidence type="ECO:0000313" key="1">
    <source>
        <dbReference type="EMBL" id="AVO37753.1"/>
    </source>
</evidence>
<dbReference type="InterPro" id="IPR013078">
    <property type="entry name" value="His_Pase_superF_clade-1"/>
</dbReference>
<keyword evidence="2" id="KW-1185">Reference proteome</keyword>
<dbReference type="PANTHER" id="PTHR48100">
    <property type="entry name" value="BROAD-SPECIFICITY PHOSPHATASE YOR283W-RELATED"/>
    <property type="match status" value="1"/>
</dbReference>
<dbReference type="PANTHER" id="PTHR48100:SF1">
    <property type="entry name" value="HISTIDINE PHOSPHATASE FAMILY PROTEIN-RELATED"/>
    <property type="match status" value="1"/>
</dbReference>
<name>A0A2S0MPW7_9RHOB</name>
<sequence>MSQITLIRHGQANTQARSETEYDRLSPLGHRQSQWLGEHLATLPDTHTRIWCGTLNRHRETAASMGLKAQIVQDERLNELEYFNLAQAMEQQHGLPLPDEREGFVTHLPTVFAAWERGDIADPPESFADFDARVRGALADIAAEPGPALVVTSGGLISMVMRQSLGLDTGAMAQMALAIMNTSMHRLHPIGDRLSPVLFNAVPHLDNPDRQFAQTHM</sequence>
<organism evidence="1 2">
    <name type="scientific">Pukyongiella litopenaei</name>
    <dbReference type="NCBI Taxonomy" id="2605946"/>
    <lineage>
        <taxon>Bacteria</taxon>
        <taxon>Pseudomonadati</taxon>
        <taxon>Pseudomonadota</taxon>
        <taxon>Alphaproteobacteria</taxon>
        <taxon>Rhodobacterales</taxon>
        <taxon>Paracoccaceae</taxon>
        <taxon>Pukyongiella</taxon>
    </lineage>
</organism>
<dbReference type="Pfam" id="PF00300">
    <property type="entry name" value="His_Phos_1"/>
    <property type="match status" value="1"/>
</dbReference>
<accession>A0A2S0MPW7</accession>
<dbReference type="Gene3D" id="3.40.50.1240">
    <property type="entry name" value="Phosphoglycerate mutase-like"/>
    <property type="match status" value="1"/>
</dbReference>
<dbReference type="KEGG" id="thas:C6Y53_08605"/>
<dbReference type="GO" id="GO:0005737">
    <property type="term" value="C:cytoplasm"/>
    <property type="evidence" value="ECO:0007669"/>
    <property type="project" value="TreeGrafter"/>
</dbReference>
<reference evidence="2" key="1">
    <citation type="submission" date="2018-03" db="EMBL/GenBank/DDBJ databases">
        <title>Genomic analysis of the strain SH-1 isolated from shrimp intestine.</title>
        <authorList>
            <person name="Kim Y.-S."/>
            <person name="Kim S.-E."/>
            <person name="Kim K.-H."/>
        </authorList>
    </citation>
    <scope>NUCLEOTIDE SEQUENCE [LARGE SCALE GENOMIC DNA]</scope>
    <source>
        <strain evidence="2">SH-1</strain>
    </source>
</reference>
<dbReference type="AlphaFoldDB" id="A0A2S0MPW7"/>
<dbReference type="CDD" id="cd07067">
    <property type="entry name" value="HP_PGM_like"/>
    <property type="match status" value="1"/>
</dbReference>
<dbReference type="GO" id="GO:0016791">
    <property type="term" value="F:phosphatase activity"/>
    <property type="evidence" value="ECO:0007669"/>
    <property type="project" value="TreeGrafter"/>
</dbReference>
<dbReference type="EMBL" id="CP027665">
    <property type="protein sequence ID" value="AVO37753.1"/>
    <property type="molecule type" value="Genomic_DNA"/>
</dbReference>
<dbReference type="InterPro" id="IPR050275">
    <property type="entry name" value="PGM_Phosphatase"/>
</dbReference>
<proteinExistence type="predicted"/>
<evidence type="ECO:0000313" key="2">
    <source>
        <dbReference type="Proteomes" id="UP000237655"/>
    </source>
</evidence>
<dbReference type="Proteomes" id="UP000237655">
    <property type="component" value="Chromosome"/>
</dbReference>
<protein>
    <submittedName>
        <fullName evidence="1">Histidine phosphatase family protein</fullName>
    </submittedName>
</protein>
<dbReference type="RefSeq" id="WP_106472071.1">
    <property type="nucleotide sequence ID" value="NZ_CP027665.1"/>
</dbReference>
<dbReference type="SMART" id="SM00855">
    <property type="entry name" value="PGAM"/>
    <property type="match status" value="1"/>
</dbReference>